<dbReference type="Proteomes" id="UP000094444">
    <property type="component" value="Unassembled WGS sequence"/>
</dbReference>
<feature type="region of interest" description="Disordered" evidence="2">
    <location>
        <begin position="1"/>
        <end position="20"/>
    </location>
</feature>
<dbReference type="PANTHER" id="PTHR45615:SF80">
    <property type="entry name" value="GRIP DOMAIN-CONTAINING PROTEIN"/>
    <property type="match status" value="1"/>
</dbReference>
<dbReference type="AlphaFoldDB" id="A0A2P5HFG6"/>
<gene>
    <name evidence="3" type="ORF">DHEL01_v212607</name>
</gene>
<reference evidence="3" key="1">
    <citation type="submission" date="2017-09" db="EMBL/GenBank/DDBJ databases">
        <title>Polyketide synthases of a Diaporthe helianthi virulent isolate.</title>
        <authorList>
            <person name="Baroncelli R."/>
        </authorList>
    </citation>
    <scope>NUCLEOTIDE SEQUENCE [LARGE SCALE GENOMIC DNA]</scope>
    <source>
        <strain evidence="3">7/96</strain>
    </source>
</reference>
<evidence type="ECO:0000313" key="3">
    <source>
        <dbReference type="EMBL" id="POS68997.1"/>
    </source>
</evidence>
<sequence length="745" mass="83480">MPLSQDDLRLDEEERGNSCAQQALRNQLSDAEKALGDSELRQKHLLASSEDTVARLKSQARELKERISELEAGVIKQDDLKAELDAARAEADELKEKTEKMEGELADMPVIEKKCAQLEEQVGALETEKADLRKDLEGKVALLDVGAAAKEAAQRLADERKTQLDQTRGELDQAQSMLTKTQDLLFETTEREYTLRDDYLTEQDLYDATLEQLKDEQDKCREMGADVERLNVIITSRGSEVTTLNETIQSMNKEIEDKDRQIQRQGAELNDLTHLLHDKKEELAEETKSLARSDADGKEARRGKENAELDLGLVLSLSIRSGDVRVQDWLPFLRSLRDSVPVRVSPDEQTLASVWAILPSWTDSSSDEESGPATFGLAPVPSSPDGLLFELFGHAMAEGDVHCNGCLRALATLSAQIGRHGLTRVSASVMVLEKLLARFQRLEAISGYHCMLLLAMTRFVALLRSLLPGTAAADGLSSIEDDLETLTERADKSLGVIRHVANALCASGDLQACEPDCFLRLNTSEGRSLLFFEEPRQQDRLFLLADPEQRTIWAVSSNRYSVDVTESNDDLVYSIVIKAPAAWHYLPDLALCDPDNKLLPLEVMDRQQSLWNVLLPDRQMDQSRISFKGTTKWQIKRRSAIPGQITWKRSQEPSLQDKINKILGLREVGGGNISMLLPSWPACLRVKIPTTAAIPMEEMMEQHCLALRSIHVIKFDAPYIPSGALPSLLRWWLCYSWQLKHRGHV</sequence>
<comment type="caution">
    <text evidence="3">The sequence shown here is derived from an EMBL/GenBank/DDBJ whole genome shotgun (WGS) entry which is preliminary data.</text>
</comment>
<organism evidence="3 4">
    <name type="scientific">Diaporthe helianthi</name>
    <dbReference type="NCBI Taxonomy" id="158607"/>
    <lineage>
        <taxon>Eukaryota</taxon>
        <taxon>Fungi</taxon>
        <taxon>Dikarya</taxon>
        <taxon>Ascomycota</taxon>
        <taxon>Pezizomycotina</taxon>
        <taxon>Sordariomycetes</taxon>
        <taxon>Sordariomycetidae</taxon>
        <taxon>Diaporthales</taxon>
        <taxon>Diaporthaceae</taxon>
        <taxon>Diaporthe</taxon>
    </lineage>
</organism>
<dbReference type="InParanoid" id="A0A2P5HFG6"/>
<keyword evidence="4" id="KW-1185">Reference proteome</keyword>
<evidence type="ECO:0000256" key="1">
    <source>
        <dbReference type="SAM" id="Coils"/>
    </source>
</evidence>
<protein>
    <submittedName>
        <fullName evidence="3">Uncharacterized protein</fullName>
    </submittedName>
</protein>
<feature type="coiled-coil region" evidence="1">
    <location>
        <begin position="21"/>
        <end position="184"/>
    </location>
</feature>
<accession>A0A2P5HFG6</accession>
<proteinExistence type="predicted"/>
<dbReference type="EMBL" id="MAVT02002807">
    <property type="protein sequence ID" value="POS68997.1"/>
    <property type="molecule type" value="Genomic_DNA"/>
</dbReference>
<feature type="region of interest" description="Disordered" evidence="2">
    <location>
        <begin position="283"/>
        <end position="303"/>
    </location>
</feature>
<keyword evidence="1" id="KW-0175">Coiled coil</keyword>
<evidence type="ECO:0000256" key="2">
    <source>
        <dbReference type="SAM" id="MobiDB-lite"/>
    </source>
</evidence>
<dbReference type="OrthoDB" id="10455099at2759"/>
<evidence type="ECO:0000313" key="4">
    <source>
        <dbReference type="Proteomes" id="UP000094444"/>
    </source>
</evidence>
<dbReference type="PANTHER" id="PTHR45615">
    <property type="entry name" value="MYOSIN HEAVY CHAIN, NON-MUSCLE"/>
    <property type="match status" value="1"/>
</dbReference>
<name>A0A2P5HFG6_DIAHE</name>